<dbReference type="OrthoDB" id="193023at2759"/>
<dbReference type="InterPro" id="IPR056327">
    <property type="entry name" value="ARMC9_CTLH-like_dom"/>
</dbReference>
<dbReference type="Pfam" id="PF23138">
    <property type="entry name" value="CTLH_Armc9"/>
    <property type="match status" value="1"/>
</dbReference>
<dbReference type="InterPro" id="IPR036322">
    <property type="entry name" value="WD40_repeat_dom_sf"/>
</dbReference>
<name>A0A9W8AN55_9FUNG</name>
<evidence type="ECO:0000256" key="3">
    <source>
        <dbReference type="ARBA" id="ARBA00006128"/>
    </source>
</evidence>
<dbReference type="AlphaFoldDB" id="A0A9W8AN55"/>
<evidence type="ECO:0000313" key="10">
    <source>
        <dbReference type="Proteomes" id="UP001150925"/>
    </source>
</evidence>
<dbReference type="SUPFAM" id="SSF50978">
    <property type="entry name" value="WD40 repeat-like"/>
    <property type="match status" value="1"/>
</dbReference>
<keyword evidence="10" id="KW-1185">Reference proteome</keyword>
<keyword evidence="5" id="KW-0853">WD repeat</keyword>
<feature type="compositionally biased region" description="Polar residues" evidence="7">
    <location>
        <begin position="227"/>
        <end position="239"/>
    </location>
</feature>
<comment type="caution">
    <text evidence="9">The sequence shown here is derived from an EMBL/GenBank/DDBJ whole genome shotgun (WGS) entry which is preliminary data.</text>
</comment>
<feature type="repeat" description="WD" evidence="5">
    <location>
        <begin position="620"/>
        <end position="650"/>
    </location>
</feature>
<dbReference type="PANTHER" id="PTHR13083:SF3">
    <property type="entry name" value="WD REPEAT-CONTAINING PROTEIN 91"/>
    <property type="match status" value="1"/>
</dbReference>
<keyword evidence="6" id="KW-0175">Coiled coil</keyword>
<organism evidence="9 10">
    <name type="scientific">Dispira parvispora</name>
    <dbReference type="NCBI Taxonomy" id="1520584"/>
    <lineage>
        <taxon>Eukaryota</taxon>
        <taxon>Fungi</taxon>
        <taxon>Fungi incertae sedis</taxon>
        <taxon>Zoopagomycota</taxon>
        <taxon>Kickxellomycotina</taxon>
        <taxon>Dimargaritomycetes</taxon>
        <taxon>Dimargaritales</taxon>
        <taxon>Dimargaritaceae</taxon>
        <taxon>Dispira</taxon>
    </lineage>
</organism>
<evidence type="ECO:0000259" key="8">
    <source>
        <dbReference type="Pfam" id="PF23138"/>
    </source>
</evidence>
<feature type="region of interest" description="Disordered" evidence="7">
    <location>
        <begin position="226"/>
        <end position="295"/>
    </location>
</feature>
<keyword evidence="4" id="KW-0967">Endosome</keyword>
<evidence type="ECO:0000256" key="4">
    <source>
        <dbReference type="ARBA" id="ARBA00022753"/>
    </source>
</evidence>
<sequence>MDSVQYVDELIREYLVFRGFTTTLRAFETDVRTDKDEGFRPDKVSQHLLDLANKLDFHGVLTYWRYLDLRFFSRLEERYTTSVRHIEQELVKYCITQALNGKDKGKINECLDTYAESMVDNSHWARWFTLPYLTNPQTNPYFQVYFTAQWQASFRLSLHNLLDSVFRHMPLPGLLGFQTDFYNRRAMQAEIHQLKASLRQLRGQLEASTMQNKSLQQKLDSVLIEPSDTSGSKVATATPTDLPHHTDTAGMGQHSSVAASLSTHDSGPPVEPPIVKESPVLATGSSESAETRSIGSNATVEDIPYVIASQEMFQEHSSEVCGAKFSADGNLIASFDSDNLVKVWSPSRNATRAYSKVSSLSHVTSLEWDQTSSKRLFIGTATGTIKVYNTESKTMVHEFTLPTDYPHVTHLCGNPNATIFLSVSVPSHAEQVRSDHSLHSTQPSEGDDPETCYLSLWNWKTRVPQHQLTFTTHSPGWICGARFNHNGQLLVIAETNGYIHIRDTSTFTCIAEWQVPHARLSFAAFSFDENDIYCVNTSGQLSQWSLHKPGTCTVPFPDSCPSTENGDDLGEESAEGTVASHPLTPAMVSMSHDTEHLAACLTPYQVSIVVTHTGKVLQQLKRHSQPLTCIDWAPDQNVLLTASEDGLIRVHQLVKVMP</sequence>
<dbReference type="EMBL" id="JANBPY010000870">
    <property type="protein sequence ID" value="KAJ1963104.1"/>
    <property type="molecule type" value="Genomic_DNA"/>
</dbReference>
<proteinExistence type="inferred from homology"/>
<feature type="compositionally biased region" description="Polar residues" evidence="7">
    <location>
        <begin position="283"/>
        <end position="295"/>
    </location>
</feature>
<dbReference type="GO" id="GO:0141039">
    <property type="term" value="F:phosphatidylinositol 3-kinase inhibitor activity"/>
    <property type="evidence" value="ECO:0007669"/>
    <property type="project" value="InterPro"/>
</dbReference>
<comment type="similarity">
    <text evidence="3">Belongs to the WD repeat WDR91 family.</text>
</comment>
<dbReference type="Proteomes" id="UP001150925">
    <property type="component" value="Unassembled WGS sequence"/>
</dbReference>
<dbReference type="InterPro" id="IPR001680">
    <property type="entry name" value="WD40_rpt"/>
</dbReference>
<dbReference type="InterPro" id="IPR039724">
    <property type="entry name" value="WDR91"/>
</dbReference>
<feature type="compositionally biased region" description="Polar residues" evidence="7">
    <location>
        <begin position="253"/>
        <end position="265"/>
    </location>
</feature>
<gene>
    <name evidence="9" type="ORF">IWQ62_003318</name>
</gene>
<dbReference type="PROSITE" id="PS50082">
    <property type="entry name" value="WD_REPEATS_2"/>
    <property type="match status" value="2"/>
</dbReference>
<dbReference type="InterPro" id="IPR015943">
    <property type="entry name" value="WD40/YVTN_repeat-like_dom_sf"/>
</dbReference>
<dbReference type="GO" id="GO:0031902">
    <property type="term" value="C:late endosome membrane"/>
    <property type="evidence" value="ECO:0007669"/>
    <property type="project" value="UniProtKB-SubCell"/>
</dbReference>
<evidence type="ECO:0000256" key="5">
    <source>
        <dbReference type="PROSITE-ProRule" id="PRU00221"/>
    </source>
</evidence>
<dbReference type="PANTHER" id="PTHR13083">
    <property type="entry name" value="WD REPEAT-CONTAINING PROTEIN 91"/>
    <property type="match status" value="1"/>
</dbReference>
<dbReference type="Gene3D" id="2.130.10.10">
    <property type="entry name" value="YVTN repeat-like/Quinoprotein amine dehydrogenase"/>
    <property type="match status" value="2"/>
</dbReference>
<feature type="repeat" description="WD" evidence="5">
    <location>
        <begin position="313"/>
        <end position="345"/>
    </location>
</feature>
<dbReference type="GO" id="GO:0031901">
    <property type="term" value="C:early endosome membrane"/>
    <property type="evidence" value="ECO:0007669"/>
    <property type="project" value="UniProtKB-SubCell"/>
</dbReference>
<evidence type="ECO:0000256" key="2">
    <source>
        <dbReference type="ARBA" id="ARBA00004414"/>
    </source>
</evidence>
<dbReference type="GO" id="GO:0051898">
    <property type="term" value="P:negative regulation of phosphatidylinositol 3-kinase/protein kinase B signal transduction"/>
    <property type="evidence" value="ECO:0007669"/>
    <property type="project" value="InterPro"/>
</dbReference>
<dbReference type="Pfam" id="PF00400">
    <property type="entry name" value="WD40"/>
    <property type="match status" value="2"/>
</dbReference>
<evidence type="ECO:0000256" key="6">
    <source>
        <dbReference type="SAM" id="Coils"/>
    </source>
</evidence>
<feature type="domain" description="ARMC9 CTLH-like" evidence="8">
    <location>
        <begin position="50"/>
        <end position="167"/>
    </location>
</feature>
<accession>A0A9W8AN55</accession>
<dbReference type="PROSITE" id="PS50294">
    <property type="entry name" value="WD_REPEATS_REGION"/>
    <property type="match status" value="2"/>
</dbReference>
<evidence type="ECO:0000313" key="9">
    <source>
        <dbReference type="EMBL" id="KAJ1963104.1"/>
    </source>
</evidence>
<comment type="subcellular location">
    <subcellularLocation>
        <location evidence="1">Early endosome membrane</location>
        <topology evidence="1">Peripheral membrane protein</topology>
    </subcellularLocation>
    <subcellularLocation>
        <location evidence="2">Late endosome membrane</location>
    </subcellularLocation>
</comment>
<evidence type="ECO:0000256" key="1">
    <source>
        <dbReference type="ARBA" id="ARBA00004220"/>
    </source>
</evidence>
<dbReference type="SMART" id="SM00320">
    <property type="entry name" value="WD40"/>
    <property type="match status" value="5"/>
</dbReference>
<protein>
    <recommendedName>
        <fullName evidence="8">ARMC9 CTLH-like domain-containing protein</fullName>
    </recommendedName>
</protein>
<evidence type="ECO:0000256" key="7">
    <source>
        <dbReference type="SAM" id="MobiDB-lite"/>
    </source>
</evidence>
<dbReference type="InterPro" id="IPR006594">
    <property type="entry name" value="LisH"/>
</dbReference>
<feature type="coiled-coil region" evidence="6">
    <location>
        <begin position="184"/>
        <end position="218"/>
    </location>
</feature>
<dbReference type="PROSITE" id="PS50896">
    <property type="entry name" value="LISH"/>
    <property type="match status" value="1"/>
</dbReference>
<dbReference type="GO" id="GO:0045022">
    <property type="term" value="P:early endosome to late endosome transport"/>
    <property type="evidence" value="ECO:0007669"/>
    <property type="project" value="InterPro"/>
</dbReference>
<reference evidence="9" key="1">
    <citation type="submission" date="2022-07" db="EMBL/GenBank/DDBJ databases">
        <title>Phylogenomic reconstructions and comparative analyses of Kickxellomycotina fungi.</title>
        <authorList>
            <person name="Reynolds N.K."/>
            <person name="Stajich J.E."/>
            <person name="Barry K."/>
            <person name="Grigoriev I.V."/>
            <person name="Crous P."/>
            <person name="Smith M.E."/>
        </authorList>
    </citation>
    <scope>NUCLEOTIDE SEQUENCE</scope>
    <source>
        <strain evidence="9">RSA 1196</strain>
    </source>
</reference>